<proteinExistence type="predicted"/>
<dbReference type="Proteomes" id="UP001162992">
    <property type="component" value="Chromosome 21"/>
</dbReference>
<protein>
    <submittedName>
        <fullName evidence="1">Uncharacterized protein</fullName>
    </submittedName>
</protein>
<evidence type="ECO:0000313" key="2">
    <source>
        <dbReference type="Proteomes" id="UP001162992"/>
    </source>
</evidence>
<accession>A0ACC2AM25</accession>
<gene>
    <name evidence="1" type="ORF">O6H91_21G072600</name>
</gene>
<name>A0ACC2AM25_DIPCM</name>
<reference evidence="2" key="1">
    <citation type="journal article" date="2024" name="Proc. Natl. Acad. Sci. U.S.A.">
        <title>Extraordinary preservation of gene collinearity over three hundred million years revealed in homosporous lycophytes.</title>
        <authorList>
            <person name="Li C."/>
            <person name="Wickell D."/>
            <person name="Kuo L.Y."/>
            <person name="Chen X."/>
            <person name="Nie B."/>
            <person name="Liao X."/>
            <person name="Peng D."/>
            <person name="Ji J."/>
            <person name="Jenkins J."/>
            <person name="Williams M."/>
            <person name="Shu S."/>
            <person name="Plott C."/>
            <person name="Barry K."/>
            <person name="Rajasekar S."/>
            <person name="Grimwood J."/>
            <person name="Han X."/>
            <person name="Sun S."/>
            <person name="Hou Z."/>
            <person name="He W."/>
            <person name="Dai G."/>
            <person name="Sun C."/>
            <person name="Schmutz J."/>
            <person name="Leebens-Mack J.H."/>
            <person name="Li F.W."/>
            <person name="Wang L."/>
        </authorList>
    </citation>
    <scope>NUCLEOTIDE SEQUENCE [LARGE SCALE GENOMIC DNA]</scope>
    <source>
        <strain evidence="2">cv. PW_Plant_1</strain>
    </source>
</reference>
<keyword evidence="2" id="KW-1185">Reference proteome</keyword>
<comment type="caution">
    <text evidence="1">The sequence shown here is derived from an EMBL/GenBank/DDBJ whole genome shotgun (WGS) entry which is preliminary data.</text>
</comment>
<organism evidence="1 2">
    <name type="scientific">Diphasiastrum complanatum</name>
    <name type="common">Issler's clubmoss</name>
    <name type="synonym">Lycopodium complanatum</name>
    <dbReference type="NCBI Taxonomy" id="34168"/>
    <lineage>
        <taxon>Eukaryota</taxon>
        <taxon>Viridiplantae</taxon>
        <taxon>Streptophyta</taxon>
        <taxon>Embryophyta</taxon>
        <taxon>Tracheophyta</taxon>
        <taxon>Lycopodiopsida</taxon>
        <taxon>Lycopodiales</taxon>
        <taxon>Lycopodiaceae</taxon>
        <taxon>Lycopodioideae</taxon>
        <taxon>Diphasiastrum</taxon>
    </lineage>
</organism>
<evidence type="ECO:0000313" key="1">
    <source>
        <dbReference type="EMBL" id="KAJ7518521.1"/>
    </source>
</evidence>
<sequence length="544" mass="61597">MLLSPAFFPYNMLAPPGRPAFLPGLQSFAPCSFLALTSPSTSTSAFLDLSSAALALSPAYTARSHGICRCTRPSSNRCMPLSSCSSLADIHALQPMCKLVLFDRGGTMKLSTRLKEAYEGGHAVLLSKAEITSIGKKGNRMNKQKLLGKCKAVSTVEILDSTTPKKSRGKKKQQPEMILEIPLELMITVSKYPPWMFFPNIVPIGHPVFDIINATDAKSDWDIRLATLLLLAMDKEGDFWHVYSDYLPEVPESTDLLFASEEELVELQDMAFAQDMREEQIRAEETWKKYWTPDLILKVKRLARTSEKFKWALSIARTRCITMTMAVGTKIQEANMLIPYADMFNHSFAPTCSLRWRTKDRMLEVLINAGQSIKEGDEMTLNYLDRTADREYMRLYGLSSAVNPWTTMSFSGKSKIHLDSFLSAFNITGLPDHYYFNEAVAERKDTFVDGAVLAMARYLPTWSDGDLPFLPSEEKRAVKDLQRECRLQLAAFPTTVDHDNKLLATEGESRGLRWKAIIKYRIDRKLILKKVIRALELYLTRILY</sequence>
<dbReference type="EMBL" id="CM055112">
    <property type="protein sequence ID" value="KAJ7518521.1"/>
    <property type="molecule type" value="Genomic_DNA"/>
</dbReference>